<dbReference type="Proteomes" id="UP000198847">
    <property type="component" value="Unassembled WGS sequence"/>
</dbReference>
<reference evidence="1 2" key="1">
    <citation type="submission" date="2016-10" db="EMBL/GenBank/DDBJ databases">
        <authorList>
            <person name="de Groot N.N."/>
        </authorList>
    </citation>
    <scope>NUCLEOTIDE SEQUENCE [LARGE SCALE GENOMIC DNA]</scope>
    <source>
        <strain evidence="1 2">DSM 13305</strain>
    </source>
</reference>
<keyword evidence="2" id="KW-1185">Reference proteome</keyword>
<gene>
    <name evidence="1" type="ORF">SAMN04490178_11843</name>
</gene>
<name>A0A1H8WWP9_9FIRM</name>
<proteinExistence type="predicted"/>
<dbReference type="STRING" id="112903.SAMN04490178_11843"/>
<dbReference type="AlphaFoldDB" id="A0A1H8WWP9"/>
<accession>A0A1H8WWP9</accession>
<protein>
    <submittedName>
        <fullName evidence="1">Uncharacterized protein</fullName>
    </submittedName>
</protein>
<sequence length="44" mass="5043">MPRKSQYRGKEKLAILDEFDQGTNHKSMETLQVSCKVVVCEDSL</sequence>
<evidence type="ECO:0000313" key="2">
    <source>
        <dbReference type="Proteomes" id="UP000198847"/>
    </source>
</evidence>
<dbReference type="EMBL" id="FODY01000018">
    <property type="protein sequence ID" value="SEP31508.1"/>
    <property type="molecule type" value="Genomic_DNA"/>
</dbReference>
<organism evidence="1 2">
    <name type="scientific">Propionispora vibrioides</name>
    <dbReference type="NCBI Taxonomy" id="112903"/>
    <lineage>
        <taxon>Bacteria</taxon>
        <taxon>Bacillati</taxon>
        <taxon>Bacillota</taxon>
        <taxon>Negativicutes</taxon>
        <taxon>Selenomonadales</taxon>
        <taxon>Sporomusaceae</taxon>
        <taxon>Propionispora</taxon>
    </lineage>
</organism>
<evidence type="ECO:0000313" key="1">
    <source>
        <dbReference type="EMBL" id="SEP31508.1"/>
    </source>
</evidence>